<evidence type="ECO:0000313" key="2">
    <source>
        <dbReference type="EMBL" id="EJF74778.1"/>
    </source>
</evidence>
<dbReference type="AlphaFoldDB" id="J0YJP9"/>
<keyword evidence="1" id="KW-1133">Transmembrane helix</keyword>
<keyword evidence="1" id="KW-0812">Transmembrane</keyword>
<proteinExistence type="predicted"/>
<dbReference type="Proteomes" id="UP000008748">
    <property type="component" value="Unassembled WGS sequence"/>
</dbReference>
<dbReference type="EMBL" id="AIMC01000034">
    <property type="protein sequence ID" value="EJF74778.1"/>
    <property type="molecule type" value="Genomic_DNA"/>
</dbReference>
<dbReference type="HOGENOM" id="CLU_172351_0_0_5"/>
<keyword evidence="1" id="KW-0472">Membrane</keyword>
<comment type="caution">
    <text evidence="2">The sequence shown here is derived from an EMBL/GenBank/DDBJ whole genome shotgun (WGS) entry which is preliminary data.</text>
</comment>
<gene>
    <name evidence="2" type="ORF">ME7_01416</name>
</gene>
<name>J0YJP9_9HYPH</name>
<keyword evidence="3" id="KW-1185">Reference proteome</keyword>
<evidence type="ECO:0000256" key="1">
    <source>
        <dbReference type="SAM" id="Phobius"/>
    </source>
</evidence>
<evidence type="ECO:0000313" key="3">
    <source>
        <dbReference type="Proteomes" id="UP000008748"/>
    </source>
</evidence>
<dbReference type="RefSeq" id="WP_006590332.1">
    <property type="nucleotide sequence ID" value="NZ_JH725078.1"/>
</dbReference>
<sequence length="110" mass="12510">MSDVKLEAGRKSYHVITEQQRQILESHDVCKRGFSFIIGIILGVASSIFIMTPLNGGDWKNWTAIIVAFILFIWLCVLNEKVRSVSDKIWQDIKQESGDISEKKQKEGTP</sequence>
<accession>J0YJP9</accession>
<dbReference type="PATRIC" id="fig|1094552.3.peg.1581"/>
<protein>
    <submittedName>
        <fullName evidence="2">Uncharacterized protein</fullName>
    </submittedName>
</protein>
<organism evidence="2 3">
    <name type="scientific">Bartonella birtlesii LL-WM9</name>
    <dbReference type="NCBI Taxonomy" id="1094552"/>
    <lineage>
        <taxon>Bacteria</taxon>
        <taxon>Pseudomonadati</taxon>
        <taxon>Pseudomonadota</taxon>
        <taxon>Alphaproteobacteria</taxon>
        <taxon>Hyphomicrobiales</taxon>
        <taxon>Bartonellaceae</taxon>
        <taxon>Bartonella</taxon>
    </lineage>
</organism>
<feature type="transmembrane region" description="Helical" evidence="1">
    <location>
        <begin position="33"/>
        <end position="53"/>
    </location>
</feature>
<feature type="transmembrane region" description="Helical" evidence="1">
    <location>
        <begin position="59"/>
        <end position="78"/>
    </location>
</feature>
<reference evidence="2 3" key="1">
    <citation type="submission" date="2012-03" db="EMBL/GenBank/DDBJ databases">
        <title>The Genome Sequence of Bartonella birtlesii LL-WM9.</title>
        <authorList>
            <consortium name="The Broad Institute Genome Sequencing Platform"/>
            <consortium name="The Broad Institute Genome Sequencing Center for Infectious Disease"/>
            <person name="Feldgarden M."/>
            <person name="Kirby J."/>
            <person name="Kosoy M."/>
            <person name="Birtles R."/>
            <person name="Probert W.S."/>
            <person name="Chiaraviglio L."/>
            <person name="Young S.K."/>
            <person name="Zeng Q."/>
            <person name="Gargeya S."/>
            <person name="Fitzgerald M."/>
            <person name="Haas B."/>
            <person name="Abouelleil A."/>
            <person name="Alvarado L."/>
            <person name="Arachchi H.M."/>
            <person name="Berlin A."/>
            <person name="Chapman S.B."/>
            <person name="Gearin G."/>
            <person name="Goldberg J."/>
            <person name="Griggs A."/>
            <person name="Gujja S."/>
            <person name="Hansen M."/>
            <person name="Heiman D."/>
            <person name="Howarth C."/>
            <person name="Larimer J."/>
            <person name="Lui A."/>
            <person name="MacDonald P.J.P."/>
            <person name="McCowen C."/>
            <person name="Montmayeur A."/>
            <person name="Murphy C."/>
            <person name="Neiman D."/>
            <person name="Pearson M."/>
            <person name="Priest M."/>
            <person name="Roberts A."/>
            <person name="Saif S."/>
            <person name="Shea T."/>
            <person name="Sisk P."/>
            <person name="Stolte C."/>
            <person name="Sykes S."/>
            <person name="Wortman J."/>
            <person name="Nusbaum C."/>
            <person name="Birren B."/>
        </authorList>
    </citation>
    <scope>NUCLEOTIDE SEQUENCE [LARGE SCALE GENOMIC DNA]</scope>
    <source>
        <strain evidence="2 3">LL-WM9</strain>
    </source>
</reference>